<dbReference type="AlphaFoldDB" id="A0A194Q232"/>
<proteinExistence type="predicted"/>
<reference evidence="2 3" key="1">
    <citation type="journal article" date="2015" name="Nat. Commun.">
        <title>Outbred genome sequencing and CRISPR/Cas9 gene editing in butterflies.</title>
        <authorList>
            <person name="Li X."/>
            <person name="Fan D."/>
            <person name="Zhang W."/>
            <person name="Liu G."/>
            <person name="Zhang L."/>
            <person name="Zhao L."/>
            <person name="Fang X."/>
            <person name="Chen L."/>
            <person name="Dong Y."/>
            <person name="Chen Y."/>
            <person name="Ding Y."/>
            <person name="Zhao R."/>
            <person name="Feng M."/>
            <person name="Zhu Y."/>
            <person name="Feng Y."/>
            <person name="Jiang X."/>
            <person name="Zhu D."/>
            <person name="Xiang H."/>
            <person name="Feng X."/>
            <person name="Li S."/>
            <person name="Wang J."/>
            <person name="Zhang G."/>
            <person name="Kronforst M.R."/>
            <person name="Wang W."/>
        </authorList>
    </citation>
    <scope>NUCLEOTIDE SEQUENCE [LARGE SCALE GENOMIC DNA]</scope>
    <source>
        <strain evidence="2">Ya'a_city_454_Px</strain>
        <tissue evidence="2">Whole body</tissue>
    </source>
</reference>
<evidence type="ECO:0000313" key="2">
    <source>
        <dbReference type="EMBL" id="KPI99393.1"/>
    </source>
</evidence>
<keyword evidence="1" id="KW-0472">Membrane</keyword>
<evidence type="ECO:0000313" key="3">
    <source>
        <dbReference type="Proteomes" id="UP000053268"/>
    </source>
</evidence>
<sequence length="81" mass="8683">MHSRLEVVVKQYLCVSPWAATFAVGGGVARGVAACGGTTHWSTNRPALPLAACITHSRSAVYLISYAVMLAIVTIVRLRRE</sequence>
<name>A0A194Q232_PAPXU</name>
<gene>
    <name evidence="2" type="ORF">RR46_03758</name>
</gene>
<keyword evidence="1" id="KW-0812">Transmembrane</keyword>
<accession>A0A194Q232</accession>
<organism evidence="2 3">
    <name type="scientific">Papilio xuthus</name>
    <name type="common">Asian swallowtail butterfly</name>
    <dbReference type="NCBI Taxonomy" id="66420"/>
    <lineage>
        <taxon>Eukaryota</taxon>
        <taxon>Metazoa</taxon>
        <taxon>Ecdysozoa</taxon>
        <taxon>Arthropoda</taxon>
        <taxon>Hexapoda</taxon>
        <taxon>Insecta</taxon>
        <taxon>Pterygota</taxon>
        <taxon>Neoptera</taxon>
        <taxon>Endopterygota</taxon>
        <taxon>Lepidoptera</taxon>
        <taxon>Glossata</taxon>
        <taxon>Ditrysia</taxon>
        <taxon>Papilionoidea</taxon>
        <taxon>Papilionidae</taxon>
        <taxon>Papilioninae</taxon>
        <taxon>Papilio</taxon>
    </lineage>
</organism>
<protein>
    <submittedName>
        <fullName evidence="2">Uncharacterized protein</fullName>
    </submittedName>
</protein>
<dbReference type="EMBL" id="KQ459579">
    <property type="protein sequence ID" value="KPI99393.1"/>
    <property type="molecule type" value="Genomic_DNA"/>
</dbReference>
<dbReference type="Proteomes" id="UP000053268">
    <property type="component" value="Unassembled WGS sequence"/>
</dbReference>
<keyword evidence="3" id="KW-1185">Reference proteome</keyword>
<keyword evidence="1" id="KW-1133">Transmembrane helix</keyword>
<evidence type="ECO:0000256" key="1">
    <source>
        <dbReference type="SAM" id="Phobius"/>
    </source>
</evidence>
<feature type="transmembrane region" description="Helical" evidence="1">
    <location>
        <begin position="59"/>
        <end position="78"/>
    </location>
</feature>